<reference evidence="3" key="1">
    <citation type="submission" date="2016-07" db="EMBL/GenBank/DDBJ databases">
        <title>De novo transcriptome assembly of four accessions of the metal hyperaccumulator plant Noccaea caerulescens.</title>
        <authorList>
            <person name="Blande D."/>
            <person name="Halimaa P."/>
            <person name="Tervahauta A.I."/>
            <person name="Aarts M.G."/>
            <person name="Karenlampi S.O."/>
        </authorList>
    </citation>
    <scope>NUCLEOTIDE SEQUENCE</scope>
</reference>
<dbReference type="PROSITE" id="PS50878">
    <property type="entry name" value="RT_POL"/>
    <property type="match status" value="1"/>
</dbReference>
<dbReference type="Pfam" id="PF13966">
    <property type="entry name" value="zf-RVT"/>
    <property type="match status" value="1"/>
</dbReference>
<dbReference type="InterPro" id="IPR026960">
    <property type="entry name" value="RVT-Znf"/>
</dbReference>
<protein>
    <submittedName>
        <fullName evidence="3">LINE-1 retrotransposable element ORF2 protein</fullName>
    </submittedName>
</protein>
<gene>
    <name evidence="3" type="ORF">LE_TR3247_c0_g1_i1_g.10759</name>
</gene>
<dbReference type="Pfam" id="PF00078">
    <property type="entry name" value="RVT_1"/>
    <property type="match status" value="1"/>
</dbReference>
<dbReference type="InterPro" id="IPR043502">
    <property type="entry name" value="DNA/RNA_pol_sf"/>
</dbReference>
<organism evidence="3">
    <name type="scientific">Noccaea caerulescens</name>
    <name type="common">Alpine penny-cress</name>
    <name type="synonym">Thlaspi caerulescens</name>
    <dbReference type="NCBI Taxonomy" id="107243"/>
    <lineage>
        <taxon>Eukaryota</taxon>
        <taxon>Viridiplantae</taxon>
        <taxon>Streptophyta</taxon>
        <taxon>Embryophyta</taxon>
        <taxon>Tracheophyta</taxon>
        <taxon>Spermatophyta</taxon>
        <taxon>Magnoliopsida</taxon>
        <taxon>eudicotyledons</taxon>
        <taxon>Gunneridae</taxon>
        <taxon>Pentapetalae</taxon>
        <taxon>rosids</taxon>
        <taxon>malvids</taxon>
        <taxon>Brassicales</taxon>
        <taxon>Brassicaceae</taxon>
        <taxon>Coluteocarpeae</taxon>
        <taxon>Noccaea</taxon>
    </lineage>
</organism>
<feature type="compositionally biased region" description="Polar residues" evidence="1">
    <location>
        <begin position="78"/>
        <end position="87"/>
    </location>
</feature>
<accession>A0A1J3GJS3</accession>
<proteinExistence type="predicted"/>
<dbReference type="CDD" id="cd01650">
    <property type="entry name" value="RT_nLTR_like"/>
    <property type="match status" value="1"/>
</dbReference>
<dbReference type="PANTHER" id="PTHR33116:SF76">
    <property type="entry name" value="DUF4283 DOMAIN-CONTAINING PROTEIN"/>
    <property type="match status" value="1"/>
</dbReference>
<evidence type="ECO:0000259" key="2">
    <source>
        <dbReference type="PROSITE" id="PS50878"/>
    </source>
</evidence>
<evidence type="ECO:0000256" key="1">
    <source>
        <dbReference type="SAM" id="MobiDB-lite"/>
    </source>
</evidence>
<dbReference type="SUPFAM" id="SSF56672">
    <property type="entry name" value="DNA/RNA polymerases"/>
    <property type="match status" value="1"/>
</dbReference>
<dbReference type="InterPro" id="IPR000477">
    <property type="entry name" value="RT_dom"/>
</dbReference>
<sequence>MTKKKKKKGHSPPLFTASTKLARAVAPAFGVKLGKRNNPSLPGGSTPGGKIVNSSIPEVEVPPQITPPAPQNVAVESDLQTSTSQGPKLNPDPDTSCPRVSDSTQEATFQAPPVVIDSSPPTERSSEKLSGPVHEAAPQKKWSTLFSESSQLEEIGTPTQHVSGAPFVLIPDENLEAAKEEFYRQKSRVRWLHLGDRNTTFFHRTVTQRASRNHIHFLRNSQDIVLSTPEEIKDHSAEYFKGVIGSSAMPLSPITLSHLQDVLQFRCSADQKVELIKDITEEEIKGTLFAMPLNKSPGPDGFSVEFFRSSWDFVGSDVVAAVKEFFRNGRLLKDLNNTAIALIPKHSEACRLGDYRPISCCNLIYKLISKIIANRLKPILMGYIRPNQAAFLKGRSLGENVLLSTELIRNYEKSNCPKSCMLKVDIRKAFDTVCWDFVMKMLEAHDFPPLFSSWIKQCITTPRYSISVNGELAGFFPGKKGLRQGDSLSPYLFIMVMELLSTLLDQAVTDGRIRLHPQCLEPKITHLLFADDLLVFSDGSRHSLTGIKEVIESFKDMCGLDMNPAKSEIFFGGYSDIQVAVLSGISGFKVGTFPTRYLGLPLNPKRITISTLQPFIEKVTSKLHSWTTKPLSFAGKLRLISSVIYGMVNFWSYVLSLPKQFYEKIDSLCSAFLWKNKTDTAKGARVAWRDICRPKCEGGLGIRLLEEFEKVFRLKQIWNLFTNAGSLWVAWVNKHVFGRKGFWFTEDSNRYSRSIRGMLQIKHLLIDFMRCEIRNGERASFWYDHWTELGPLITLLGSTGPRQLRIPLGASVIQAVRDGNWNLPNARSDGAQELQVLLTSVPPPTEMRGPDIFLWVNNSGQFISSFSSRATWDLIRDRAPTVPWNGVVWFKEEIPKCSFIAWLVLKRRLPTRDRLRRWGLTIPPDCVLCSTGIESHDHLFFECDFSAQLWSSSTAQFNFPQPITSESAALLIANDRNLSRSSEGVIIRLLFQVMIYLIWKERNSRIFSSTSSTVDSVRAAVDRLIRDRLLSFPAARPSASSLLEVYFSLV</sequence>
<dbReference type="AlphaFoldDB" id="A0A1J3GJS3"/>
<feature type="region of interest" description="Disordered" evidence="1">
    <location>
        <begin position="31"/>
        <end position="139"/>
    </location>
</feature>
<feature type="domain" description="Reverse transcriptase" evidence="2">
    <location>
        <begin position="324"/>
        <end position="602"/>
    </location>
</feature>
<name>A0A1J3GJS3_NOCCA</name>
<evidence type="ECO:0000313" key="3">
    <source>
        <dbReference type="EMBL" id="JAU55373.1"/>
    </source>
</evidence>
<dbReference type="PANTHER" id="PTHR33116">
    <property type="entry name" value="REVERSE TRANSCRIPTASE ZINC-BINDING DOMAIN-CONTAINING PROTEIN-RELATED-RELATED"/>
    <property type="match status" value="1"/>
</dbReference>
<dbReference type="EMBL" id="GEVL01021968">
    <property type="protein sequence ID" value="JAU55373.1"/>
    <property type="molecule type" value="Transcribed_RNA"/>
</dbReference>